<protein>
    <submittedName>
        <fullName evidence="2">Phosphoribosyltransferase</fullName>
    </submittedName>
</protein>
<keyword evidence="2" id="KW-0808">Transferase</keyword>
<dbReference type="Gene3D" id="3.40.50.2020">
    <property type="match status" value="1"/>
</dbReference>
<dbReference type="GO" id="GO:0016757">
    <property type="term" value="F:glycosyltransferase activity"/>
    <property type="evidence" value="ECO:0007669"/>
    <property type="project" value="UniProtKB-KW"/>
</dbReference>
<keyword evidence="3" id="KW-1185">Reference proteome</keyword>
<comment type="caution">
    <text evidence="2">The sequence shown here is derived from an EMBL/GenBank/DDBJ whole genome shotgun (WGS) entry which is preliminary data.</text>
</comment>
<accession>A0ABR7M507</accession>
<gene>
    <name evidence="2" type="ORF">BC349_03945</name>
</gene>
<name>A0ABR7M507_9BACT</name>
<dbReference type="EMBL" id="MBUA01000001">
    <property type="protein sequence ID" value="MBC6490107.1"/>
    <property type="molecule type" value="Genomic_DNA"/>
</dbReference>
<dbReference type="InterPro" id="IPR000836">
    <property type="entry name" value="PRTase_dom"/>
</dbReference>
<dbReference type="Proteomes" id="UP000765802">
    <property type="component" value="Unassembled WGS sequence"/>
</dbReference>
<keyword evidence="2" id="KW-0328">Glycosyltransferase</keyword>
<dbReference type="CDD" id="cd06223">
    <property type="entry name" value="PRTases_typeI"/>
    <property type="match status" value="1"/>
</dbReference>
<organism evidence="2 3">
    <name type="scientific">Flavihumibacter stibioxidans</name>
    <dbReference type="NCBI Taxonomy" id="1834163"/>
    <lineage>
        <taxon>Bacteria</taxon>
        <taxon>Pseudomonadati</taxon>
        <taxon>Bacteroidota</taxon>
        <taxon>Chitinophagia</taxon>
        <taxon>Chitinophagales</taxon>
        <taxon>Chitinophagaceae</taxon>
        <taxon>Flavihumibacter</taxon>
    </lineage>
</organism>
<dbReference type="Pfam" id="PF00156">
    <property type="entry name" value="Pribosyltran"/>
    <property type="match status" value="1"/>
</dbReference>
<proteinExistence type="predicted"/>
<dbReference type="RefSeq" id="WP_187255432.1">
    <property type="nucleotide sequence ID" value="NZ_JBHULF010000006.1"/>
</dbReference>
<feature type="domain" description="Phosphoribosyltransferase" evidence="1">
    <location>
        <begin position="15"/>
        <end position="173"/>
    </location>
</feature>
<evidence type="ECO:0000313" key="3">
    <source>
        <dbReference type="Proteomes" id="UP000765802"/>
    </source>
</evidence>
<evidence type="ECO:0000313" key="2">
    <source>
        <dbReference type="EMBL" id="MBC6490107.1"/>
    </source>
</evidence>
<dbReference type="InterPro" id="IPR029057">
    <property type="entry name" value="PRTase-like"/>
</dbReference>
<sequence length="213" mass="23817">MFTDRRDAAMQLAIALEQYKGPDTVVLGIPRGGAETGYYVAIQLQGEFSLLVSRKLGHPSNPEYAFGAIAEDGSVYLRPQARSELPETVIEEVVLQQKKEIARRIQVLRRGKPFPELKGKTVILVDDGIATGATLFAGIEMCKKKGPAKLVVAAPVAGNEMENRLRKMVDDVIILEVPDYYYAVSQAYETFYNLSDEEVLDFMDLWEKNRKKS</sequence>
<dbReference type="SUPFAM" id="SSF53271">
    <property type="entry name" value="PRTase-like"/>
    <property type="match status" value="1"/>
</dbReference>
<dbReference type="Gene3D" id="3.30.1310.20">
    <property type="entry name" value="PRTase-like"/>
    <property type="match status" value="1"/>
</dbReference>
<reference evidence="2 3" key="1">
    <citation type="submission" date="2016-07" db="EMBL/GenBank/DDBJ databases">
        <title>Genome analysis of Flavihumibacter stibioxidans YS-17.</title>
        <authorList>
            <person name="Shi K."/>
            <person name="Han Y."/>
            <person name="Wang G."/>
        </authorList>
    </citation>
    <scope>NUCLEOTIDE SEQUENCE [LARGE SCALE GENOMIC DNA]</scope>
    <source>
        <strain evidence="2 3">YS-17</strain>
    </source>
</reference>
<evidence type="ECO:0000259" key="1">
    <source>
        <dbReference type="Pfam" id="PF00156"/>
    </source>
</evidence>